<evidence type="ECO:0000313" key="2">
    <source>
        <dbReference type="Proteomes" id="UP000230233"/>
    </source>
</evidence>
<protein>
    <recommendedName>
        <fullName evidence="3">SPK domain-containing protein</fullName>
    </recommendedName>
</protein>
<reference evidence="2" key="1">
    <citation type="submission" date="2017-10" db="EMBL/GenBank/DDBJ databases">
        <title>Rapid genome shrinkage in a self-fertile nematode reveals novel sperm competition proteins.</title>
        <authorList>
            <person name="Yin D."/>
            <person name="Schwarz E.M."/>
            <person name="Thomas C.G."/>
            <person name="Felde R.L."/>
            <person name="Korf I.F."/>
            <person name="Cutter A.D."/>
            <person name="Schartner C.M."/>
            <person name="Ralston E.J."/>
            <person name="Meyer B.J."/>
            <person name="Haag E.S."/>
        </authorList>
    </citation>
    <scope>NUCLEOTIDE SEQUENCE [LARGE SCALE GENOMIC DNA]</scope>
    <source>
        <strain evidence="2">JU1422</strain>
    </source>
</reference>
<sequence>MKTRSVGTQKERQFEQWEQWSNSWNKIIMDEFMKIAMDESLDVFSVNKFCEKFKDEHNLTIAVLRCLRGVGEQAENASQA</sequence>
<dbReference type="AlphaFoldDB" id="A0A2G5VBM8"/>
<comment type="caution">
    <text evidence="1">The sequence shown here is derived from an EMBL/GenBank/DDBJ whole genome shotgun (WGS) entry which is preliminary data.</text>
</comment>
<organism evidence="1 2">
    <name type="scientific">Caenorhabditis nigoni</name>
    <dbReference type="NCBI Taxonomy" id="1611254"/>
    <lineage>
        <taxon>Eukaryota</taxon>
        <taxon>Metazoa</taxon>
        <taxon>Ecdysozoa</taxon>
        <taxon>Nematoda</taxon>
        <taxon>Chromadorea</taxon>
        <taxon>Rhabditida</taxon>
        <taxon>Rhabditina</taxon>
        <taxon>Rhabditomorpha</taxon>
        <taxon>Rhabditoidea</taxon>
        <taxon>Rhabditidae</taxon>
        <taxon>Peloderinae</taxon>
        <taxon>Caenorhabditis</taxon>
    </lineage>
</organism>
<proteinExistence type="predicted"/>
<evidence type="ECO:0008006" key="3">
    <source>
        <dbReference type="Google" id="ProtNLM"/>
    </source>
</evidence>
<dbReference type="Proteomes" id="UP000230233">
    <property type="component" value="Chromosome II"/>
</dbReference>
<dbReference type="EMBL" id="PDUG01000002">
    <property type="protein sequence ID" value="PIC49150.1"/>
    <property type="molecule type" value="Genomic_DNA"/>
</dbReference>
<accession>A0A2G5VBM8</accession>
<gene>
    <name evidence="1" type="primary">Cnig_chr_II.g7849</name>
    <name evidence="1" type="ORF">B9Z55_007849</name>
</gene>
<name>A0A2G5VBM8_9PELO</name>
<keyword evidence="2" id="KW-1185">Reference proteome</keyword>
<evidence type="ECO:0000313" key="1">
    <source>
        <dbReference type="EMBL" id="PIC49150.1"/>
    </source>
</evidence>